<dbReference type="EMBL" id="AP014809">
    <property type="protein sequence ID" value="BAU89538.1"/>
    <property type="molecule type" value="Genomic_DNA"/>
</dbReference>
<keyword evidence="1" id="KW-0472">Membrane</keyword>
<reference evidence="2 3" key="1">
    <citation type="journal article" date="2016" name="Genome Announc.">
        <title>Complete Genome Sequence of Methylobacterium populi P-1M, Isolated from Pink-Pigmented Household Biofilm.</title>
        <authorList>
            <person name="Morohoshi T."/>
            <person name="Ikeda T."/>
        </authorList>
    </citation>
    <scope>NUCLEOTIDE SEQUENCE [LARGE SCALE GENOMIC DNA]</scope>
    <source>
        <strain evidence="2 3">P-1M</strain>
    </source>
</reference>
<organism evidence="2 3">
    <name type="scientific">Methylorubrum populi</name>
    <dbReference type="NCBI Taxonomy" id="223967"/>
    <lineage>
        <taxon>Bacteria</taxon>
        <taxon>Pseudomonadati</taxon>
        <taxon>Pseudomonadota</taxon>
        <taxon>Alphaproteobacteria</taxon>
        <taxon>Hyphomicrobiales</taxon>
        <taxon>Methylobacteriaceae</taxon>
        <taxon>Methylorubrum</taxon>
    </lineage>
</organism>
<name>A0A161JKD6_9HYPH</name>
<dbReference type="AlphaFoldDB" id="A0A161JKD6"/>
<evidence type="ECO:0000313" key="3">
    <source>
        <dbReference type="Proteomes" id="UP000218288"/>
    </source>
</evidence>
<keyword evidence="1" id="KW-0812">Transmembrane</keyword>
<sequence length="67" mass="7021">MRAASQTAFPTAGLAASRLWPTGRHRVRAPARHTEPEPKSCGGESVINFALCLILAVAVVGLLVLAL</sequence>
<evidence type="ECO:0000256" key="1">
    <source>
        <dbReference type="SAM" id="Phobius"/>
    </source>
</evidence>
<feature type="transmembrane region" description="Helical" evidence="1">
    <location>
        <begin position="46"/>
        <end position="66"/>
    </location>
</feature>
<keyword evidence="1" id="KW-1133">Transmembrane helix</keyword>
<protein>
    <submittedName>
        <fullName evidence="2">Uncharacterized protein</fullName>
    </submittedName>
</protein>
<gene>
    <name evidence="2" type="ORF">MPPM_0933</name>
</gene>
<evidence type="ECO:0000313" key="2">
    <source>
        <dbReference type="EMBL" id="BAU89538.1"/>
    </source>
</evidence>
<dbReference type="Proteomes" id="UP000218288">
    <property type="component" value="Chromosome"/>
</dbReference>
<accession>A0A161JKD6</accession>
<proteinExistence type="predicted"/>
<dbReference type="RefSeq" id="WP_096484034.1">
    <property type="nucleotide sequence ID" value="NZ_AP014809.1"/>
</dbReference>